<evidence type="ECO:0000256" key="2">
    <source>
        <dbReference type="ARBA" id="ARBA00022598"/>
    </source>
</evidence>
<dbReference type="Gene3D" id="3.30.300.30">
    <property type="match status" value="1"/>
</dbReference>
<gene>
    <name evidence="7" type="primary">fadD_6</name>
    <name evidence="7" type="ORF">SAMEA1982600_04156</name>
</gene>
<dbReference type="InterPro" id="IPR025110">
    <property type="entry name" value="AMP-bd_C"/>
</dbReference>
<organism evidence="7 8">
    <name type="scientific">Bordetella ansorpii</name>
    <dbReference type="NCBI Taxonomy" id="288768"/>
    <lineage>
        <taxon>Bacteria</taxon>
        <taxon>Pseudomonadati</taxon>
        <taxon>Pseudomonadota</taxon>
        <taxon>Betaproteobacteria</taxon>
        <taxon>Burkholderiales</taxon>
        <taxon>Alcaligenaceae</taxon>
        <taxon>Bordetella</taxon>
    </lineage>
</organism>
<dbReference type="PANTHER" id="PTHR43859">
    <property type="entry name" value="ACYL-ACTIVATING ENZYME"/>
    <property type="match status" value="1"/>
</dbReference>
<dbReference type="CDD" id="cd12118">
    <property type="entry name" value="ttLC_FACS_AEE21_like"/>
    <property type="match status" value="1"/>
</dbReference>
<evidence type="ECO:0000256" key="1">
    <source>
        <dbReference type="ARBA" id="ARBA00006432"/>
    </source>
</evidence>
<dbReference type="EC" id="6.2.1.3" evidence="7"/>
<evidence type="ECO:0000313" key="7">
    <source>
        <dbReference type="EMBL" id="SAI50282.1"/>
    </source>
</evidence>
<feature type="domain" description="AMP-dependent synthetase/ligase" evidence="5">
    <location>
        <begin position="26"/>
        <end position="403"/>
    </location>
</feature>
<proteinExistence type="inferred from homology"/>
<dbReference type="Proteomes" id="UP000077037">
    <property type="component" value="Unassembled WGS sequence"/>
</dbReference>
<accession>A0A157QWU9</accession>
<protein>
    <submittedName>
        <fullName evidence="7">AMP-dependent synthetase/ligase</fullName>
        <ecNumber evidence="7">6.2.1.-</ecNumber>
        <ecNumber evidence="7">6.2.1.3</ecNumber>
    </submittedName>
</protein>
<keyword evidence="4" id="KW-0443">Lipid metabolism</keyword>
<dbReference type="InterPro" id="IPR045851">
    <property type="entry name" value="AMP-bd_C_sf"/>
</dbReference>
<dbReference type="Pfam" id="PF00501">
    <property type="entry name" value="AMP-binding"/>
    <property type="match status" value="1"/>
</dbReference>
<feature type="domain" description="AMP-binding enzyme C-terminal" evidence="6">
    <location>
        <begin position="453"/>
        <end position="527"/>
    </location>
</feature>
<evidence type="ECO:0000259" key="5">
    <source>
        <dbReference type="Pfam" id="PF00501"/>
    </source>
</evidence>
<dbReference type="RefSeq" id="WP_066419315.1">
    <property type="nucleotide sequence ID" value="NZ_FKBS01000025.1"/>
</dbReference>
<dbReference type="FunFam" id="3.30.300.30:FF:000008">
    <property type="entry name" value="2,3-dihydroxybenzoate-AMP ligase"/>
    <property type="match status" value="1"/>
</dbReference>
<dbReference type="AlphaFoldDB" id="A0A157QWU9"/>
<dbReference type="OrthoDB" id="9766486at2"/>
<dbReference type="Gene3D" id="3.40.50.12780">
    <property type="entry name" value="N-terminal domain of ligase-like"/>
    <property type="match status" value="1"/>
</dbReference>
<dbReference type="EC" id="6.2.1.-" evidence="7"/>
<comment type="similarity">
    <text evidence="1">Belongs to the ATP-dependent AMP-binding enzyme family.</text>
</comment>
<dbReference type="EMBL" id="FKBS01000025">
    <property type="protein sequence ID" value="SAI50282.1"/>
    <property type="molecule type" value="Genomic_DNA"/>
</dbReference>
<dbReference type="SUPFAM" id="SSF56801">
    <property type="entry name" value="Acetyl-CoA synthetase-like"/>
    <property type="match status" value="1"/>
</dbReference>
<dbReference type="Pfam" id="PF13193">
    <property type="entry name" value="AMP-binding_C"/>
    <property type="match status" value="1"/>
</dbReference>
<keyword evidence="2 7" id="KW-0436">Ligase</keyword>
<evidence type="ECO:0000256" key="4">
    <source>
        <dbReference type="ARBA" id="ARBA00023098"/>
    </source>
</evidence>
<reference evidence="7 8" key="1">
    <citation type="submission" date="2016-03" db="EMBL/GenBank/DDBJ databases">
        <authorList>
            <consortium name="Pathogen Informatics"/>
        </authorList>
    </citation>
    <scope>NUCLEOTIDE SEQUENCE [LARGE SCALE GENOMIC DNA]</scope>
    <source>
        <strain evidence="7 8">NCTC13364</strain>
    </source>
</reference>
<sequence>MPQALKDDLAPNTANHVALTPLGFIERAARVYPDHPALIHGALEQSWRQTYERCCRMAAALVADGVRTGDTVAVLAPNTPALYEAHFGVPMAGGVLNALNTRLDAATLAFILEHGEARVLLYDSEYAGVVADVLGRLPQPPRVVRIEDTGFAGPHGLLGDAEYEAWLAAVEPCWDWTWPEDEWQSICLNYTSGTTGNPKGVLYHHRGAYLNAMGNVLSSNVPAHVRYLWTLPMFHCNGWCFPWTVAAVAGTNLCLRKVEAAQVFGAIRELRAELFCGAPVVLNMLVNAPEGVRRRSEHRVLVVTGGAAPPAAVIEAMDALGIDVSHQYGLTETYGPSMGCAWHAEWDERPLEQRAALKARVGVRKINVERTQVVDPDMRPVPADGQTMGEIVVQGNSVMKGYLKNPRATDEAFAGGWFHTGDLGVVDPDGYVAIKDRAKDIVISGGENISTVEVESVLYRHPDVLEAAVVARPDATWGETPCAFVTLKDGHDAHAQDIIEFCRARLARFKVPRTVVFGPLPKTSTGKIQKYVLREQAADLSEGDPVPS</sequence>
<dbReference type="InterPro" id="IPR042099">
    <property type="entry name" value="ANL_N_sf"/>
</dbReference>
<evidence type="ECO:0000259" key="6">
    <source>
        <dbReference type="Pfam" id="PF13193"/>
    </source>
</evidence>
<dbReference type="NCBIfam" id="NF006020">
    <property type="entry name" value="PRK08162.1"/>
    <property type="match status" value="1"/>
</dbReference>
<keyword evidence="3" id="KW-0276">Fatty acid metabolism</keyword>
<name>A0A157QWU9_9BORD</name>
<dbReference type="GO" id="GO:0004467">
    <property type="term" value="F:long-chain fatty acid-CoA ligase activity"/>
    <property type="evidence" value="ECO:0007669"/>
    <property type="project" value="UniProtKB-EC"/>
</dbReference>
<dbReference type="PANTHER" id="PTHR43859:SF4">
    <property type="entry name" value="BUTANOATE--COA LIGASE AAE1-RELATED"/>
    <property type="match status" value="1"/>
</dbReference>
<evidence type="ECO:0000256" key="3">
    <source>
        <dbReference type="ARBA" id="ARBA00022832"/>
    </source>
</evidence>
<evidence type="ECO:0000313" key="8">
    <source>
        <dbReference type="Proteomes" id="UP000077037"/>
    </source>
</evidence>
<dbReference type="InterPro" id="IPR000873">
    <property type="entry name" value="AMP-dep_synth/lig_dom"/>
</dbReference>